<sequence>PLAVPISRSVINLAKAVTYYGGNKLNGNTKSSLPDTIAPPPSSVSLSSFEMNIKEEQGSLTNSLDLLHPPDIIGGNIKLAKSSIHSGTKKNSRVQFVDDVDTFEYPSFEVVMAEHIDDGSDEDNQMEIADNLPCVSNNSDTDNNNNNNNNHNHNLIKNYTLGKKINTIEDESIDNNNNVDDVDDDELERLARINAEFNTNNLAEKPLKPKGTLHTFRPTHLDQYELGTQHGSLTISKSSDILSSTNSYSILARQKLL</sequence>
<reference evidence="1" key="1">
    <citation type="submission" date="2021-02" db="EMBL/GenBank/DDBJ databases">
        <authorList>
            <person name="Nowell W R."/>
        </authorList>
    </citation>
    <scope>NUCLEOTIDE SEQUENCE</scope>
</reference>
<evidence type="ECO:0000313" key="1">
    <source>
        <dbReference type="EMBL" id="CAF4438293.1"/>
    </source>
</evidence>
<name>A0A820RP88_9BILA</name>
<comment type="caution">
    <text evidence="1">The sequence shown here is derived from an EMBL/GenBank/DDBJ whole genome shotgun (WGS) entry which is preliminary data.</text>
</comment>
<organism evidence="1 2">
    <name type="scientific">Rotaria magnacalcarata</name>
    <dbReference type="NCBI Taxonomy" id="392030"/>
    <lineage>
        <taxon>Eukaryota</taxon>
        <taxon>Metazoa</taxon>
        <taxon>Spiralia</taxon>
        <taxon>Gnathifera</taxon>
        <taxon>Rotifera</taxon>
        <taxon>Eurotatoria</taxon>
        <taxon>Bdelloidea</taxon>
        <taxon>Philodinida</taxon>
        <taxon>Philodinidae</taxon>
        <taxon>Rotaria</taxon>
    </lineage>
</organism>
<dbReference type="Proteomes" id="UP000663866">
    <property type="component" value="Unassembled WGS sequence"/>
</dbReference>
<protein>
    <submittedName>
        <fullName evidence="1">Uncharacterized protein</fullName>
    </submittedName>
</protein>
<gene>
    <name evidence="1" type="ORF">OVN521_LOCUS37138</name>
</gene>
<feature type="non-terminal residue" evidence="1">
    <location>
        <position position="257"/>
    </location>
</feature>
<dbReference type="AlphaFoldDB" id="A0A820RP88"/>
<accession>A0A820RP88</accession>
<keyword evidence="2" id="KW-1185">Reference proteome</keyword>
<dbReference type="EMBL" id="CAJOBG010044707">
    <property type="protein sequence ID" value="CAF4438293.1"/>
    <property type="molecule type" value="Genomic_DNA"/>
</dbReference>
<evidence type="ECO:0000313" key="2">
    <source>
        <dbReference type="Proteomes" id="UP000663866"/>
    </source>
</evidence>
<proteinExistence type="predicted"/>
<feature type="non-terminal residue" evidence="1">
    <location>
        <position position="1"/>
    </location>
</feature>